<dbReference type="AlphaFoldDB" id="A0A2V1GVL7"/>
<name>A0A2V1GVL7_9GAMM</name>
<protein>
    <submittedName>
        <fullName evidence="1">Uncharacterized protein</fullName>
    </submittedName>
</protein>
<comment type="caution">
    <text evidence="1">The sequence shown here is derived from an EMBL/GenBank/DDBJ whole genome shotgun (WGS) entry which is preliminary data.</text>
</comment>
<keyword evidence="2" id="KW-1185">Reference proteome</keyword>
<reference evidence="1 2" key="1">
    <citation type="submission" date="2018-04" db="EMBL/GenBank/DDBJ databases">
        <title>Thalassorhabdus spongiae gen. nov., sp. nov., isolated from a marine sponge in South-West Iceland.</title>
        <authorList>
            <person name="Knobloch S."/>
            <person name="Daussin A."/>
            <person name="Johannsson R."/>
            <person name="Marteinsson V.T."/>
        </authorList>
    </citation>
    <scope>NUCLEOTIDE SEQUENCE [LARGE SCALE GENOMIC DNA]</scope>
    <source>
        <strain evidence="1 2">Hp12</strain>
    </source>
</reference>
<dbReference type="EMBL" id="QDDL01000004">
    <property type="protein sequence ID" value="PVZ68993.1"/>
    <property type="molecule type" value="Genomic_DNA"/>
</dbReference>
<accession>A0A2V1GVL7</accession>
<proteinExistence type="predicted"/>
<sequence>MPLLKSNLAIAKIACVNAHSSINQLTTDLTKVSYTSDRIKQEIKLEKIRDLSFDFRSQIARKPNTSRLAAICYEKMFLSKLAIACKIGGSNELSSHAFEFLAKRRLFPIELSFAHYPLKGIIYHWFCILDRDKYSDLQNPESWGANAIICDPLTRLVLPATEYEEKYQPILEQSEATSLGVEIRIDSTQDLDGFNWSYDQSHEAQQILSDLDDLD</sequence>
<evidence type="ECO:0000313" key="1">
    <source>
        <dbReference type="EMBL" id="PVZ68993.1"/>
    </source>
</evidence>
<evidence type="ECO:0000313" key="2">
    <source>
        <dbReference type="Proteomes" id="UP000244906"/>
    </source>
</evidence>
<dbReference type="RefSeq" id="WP_116687375.1">
    <property type="nucleotide sequence ID" value="NZ_CAWNYD010000004.1"/>
</dbReference>
<organism evidence="1 2">
    <name type="scientific">Pelagibaculum spongiae</name>
    <dbReference type="NCBI Taxonomy" id="2080658"/>
    <lineage>
        <taxon>Bacteria</taxon>
        <taxon>Pseudomonadati</taxon>
        <taxon>Pseudomonadota</taxon>
        <taxon>Gammaproteobacteria</taxon>
        <taxon>Oceanospirillales</taxon>
        <taxon>Pelagibaculum</taxon>
    </lineage>
</organism>
<gene>
    <name evidence="1" type="ORF">DC094_12170</name>
</gene>
<dbReference type="Proteomes" id="UP000244906">
    <property type="component" value="Unassembled WGS sequence"/>
</dbReference>
<dbReference type="OrthoDB" id="9152014at2"/>